<evidence type="ECO:0000259" key="5">
    <source>
        <dbReference type="Pfam" id="PF24568"/>
    </source>
</evidence>
<evidence type="ECO:0000313" key="7">
    <source>
        <dbReference type="Proteomes" id="UP000476055"/>
    </source>
</evidence>
<name>A0A6L5YGM4_9FIRM</name>
<comment type="caution">
    <text evidence="6">The sequence shown here is derived from an EMBL/GenBank/DDBJ whole genome shotgun (WGS) entry which is preliminary data.</text>
</comment>
<keyword evidence="7" id="KW-1185">Reference proteome</keyword>
<evidence type="ECO:0000256" key="3">
    <source>
        <dbReference type="SAM" id="SignalP"/>
    </source>
</evidence>
<evidence type="ECO:0000256" key="1">
    <source>
        <dbReference type="ARBA" id="ARBA00022729"/>
    </source>
</evidence>
<proteinExistence type="predicted"/>
<evidence type="ECO:0000256" key="2">
    <source>
        <dbReference type="SAM" id="Coils"/>
    </source>
</evidence>
<feature type="coiled-coil region" evidence="2">
    <location>
        <begin position="160"/>
        <end position="257"/>
    </location>
</feature>
<gene>
    <name evidence="6" type="ORF">FYJ59_04120</name>
</gene>
<dbReference type="Gene3D" id="6.10.250.3150">
    <property type="match status" value="1"/>
</dbReference>
<reference evidence="6 7" key="1">
    <citation type="submission" date="2019-08" db="EMBL/GenBank/DDBJ databases">
        <title>In-depth cultivation of the pig gut microbiome towards novel bacterial diversity and tailored functional studies.</title>
        <authorList>
            <person name="Wylensek D."/>
            <person name="Hitch T.C.A."/>
            <person name="Clavel T."/>
        </authorList>
    </citation>
    <scope>NUCLEOTIDE SEQUENCE [LARGE SCALE GENOMIC DNA]</scope>
    <source>
        <strain evidence="6 7">WCA3-601-WT-6H</strain>
    </source>
</reference>
<protein>
    <submittedName>
        <fullName evidence="6">Cell wall hydrolase</fullName>
    </submittedName>
</protein>
<dbReference type="Pfam" id="PF24568">
    <property type="entry name" value="CC_PcsB"/>
    <property type="match status" value="1"/>
</dbReference>
<dbReference type="AlphaFoldDB" id="A0A6L5YGM4"/>
<accession>A0A6L5YGM4</accession>
<feature type="domain" description="Cell wall hydrolase SleB" evidence="4">
    <location>
        <begin position="292"/>
        <end position="387"/>
    </location>
</feature>
<dbReference type="Proteomes" id="UP000476055">
    <property type="component" value="Unassembled WGS sequence"/>
</dbReference>
<keyword evidence="1 3" id="KW-0732">Signal</keyword>
<sequence>MKRLQKTAVLLAAVILAGAFSSEDIKVEATSSTWQQIQKEQQEKNELQNQLNQENDNLENLKGEQNSLKGQLNNLNGQLTEVSNNLADLEQQIADKEQEIADTQDSLEKAKATEEWQYECMVIRVRDMYERNETSYINAILSAQSFDKLLNAADFFERIAAYDQKKLKEFEENRQLIEEEEARLQTEKAELDDLKLEAEAEKSKVSGLISQTSNNIAKYAGDISEAEQRALAYEAEIKKKEDNLETLRKKLAEEIAMSQKAANATWRDISDISFEEGDRYLLANLIYCEAGGEPYDGQLAVASVVINRVRSSVYPNTVVGVIYQNKQFSPVASGRLELALAANKATSRCYQAADEAMSGVTNVGNCVYFRTPVEGLTGISIGGHIFY</sequence>
<dbReference type="InterPro" id="IPR057309">
    <property type="entry name" value="PcsB_CC"/>
</dbReference>
<feature type="chain" id="PRO_5038620504" evidence="3">
    <location>
        <begin position="22"/>
        <end position="387"/>
    </location>
</feature>
<evidence type="ECO:0000259" key="4">
    <source>
        <dbReference type="Pfam" id="PF07486"/>
    </source>
</evidence>
<keyword evidence="6" id="KW-0378">Hydrolase</keyword>
<feature type="coiled-coil region" evidence="2">
    <location>
        <begin position="37"/>
        <end position="113"/>
    </location>
</feature>
<dbReference type="EMBL" id="VUMU01000003">
    <property type="protein sequence ID" value="MST57434.1"/>
    <property type="molecule type" value="Genomic_DNA"/>
</dbReference>
<feature type="signal peptide" evidence="3">
    <location>
        <begin position="1"/>
        <end position="21"/>
    </location>
</feature>
<dbReference type="Pfam" id="PF07486">
    <property type="entry name" value="Hydrolase_2"/>
    <property type="match status" value="1"/>
</dbReference>
<feature type="domain" description="Peptidoglycan hydrolase PcsB coiled-coil" evidence="5">
    <location>
        <begin position="119"/>
        <end position="179"/>
    </location>
</feature>
<dbReference type="InterPro" id="IPR011105">
    <property type="entry name" value="Cell_wall_hydrolase_SleB"/>
</dbReference>
<dbReference type="Gene3D" id="1.10.10.2520">
    <property type="entry name" value="Cell wall hydrolase SleB, domain 1"/>
    <property type="match status" value="1"/>
</dbReference>
<keyword evidence="2" id="KW-0175">Coiled coil</keyword>
<dbReference type="InterPro" id="IPR042047">
    <property type="entry name" value="SleB_dom1"/>
</dbReference>
<organism evidence="6 7">
    <name type="scientific">Waltera intestinalis</name>
    <dbReference type="NCBI Taxonomy" id="2606635"/>
    <lineage>
        <taxon>Bacteria</taxon>
        <taxon>Bacillati</taxon>
        <taxon>Bacillota</taxon>
        <taxon>Clostridia</taxon>
        <taxon>Lachnospirales</taxon>
        <taxon>Lachnospiraceae</taxon>
        <taxon>Waltera</taxon>
    </lineage>
</organism>
<dbReference type="GO" id="GO:0016787">
    <property type="term" value="F:hydrolase activity"/>
    <property type="evidence" value="ECO:0007669"/>
    <property type="project" value="UniProtKB-KW"/>
</dbReference>
<evidence type="ECO:0000313" key="6">
    <source>
        <dbReference type="EMBL" id="MST57434.1"/>
    </source>
</evidence>